<gene>
    <name evidence="6" type="ORF">PVAP13_6NG267503</name>
</gene>
<organism evidence="6 7">
    <name type="scientific">Panicum virgatum</name>
    <name type="common">Blackwell switchgrass</name>
    <dbReference type="NCBI Taxonomy" id="38727"/>
    <lineage>
        <taxon>Eukaryota</taxon>
        <taxon>Viridiplantae</taxon>
        <taxon>Streptophyta</taxon>
        <taxon>Embryophyta</taxon>
        <taxon>Tracheophyta</taxon>
        <taxon>Spermatophyta</taxon>
        <taxon>Magnoliopsida</taxon>
        <taxon>Liliopsida</taxon>
        <taxon>Poales</taxon>
        <taxon>Poaceae</taxon>
        <taxon>PACMAD clade</taxon>
        <taxon>Panicoideae</taxon>
        <taxon>Panicodae</taxon>
        <taxon>Paniceae</taxon>
        <taxon>Panicinae</taxon>
        <taxon>Panicum</taxon>
        <taxon>Panicum sect. Hiantes</taxon>
    </lineage>
</organism>
<dbReference type="PANTHER" id="PTHR46481:SF10">
    <property type="entry name" value="ZINC FINGER BED DOMAIN-CONTAINING PROTEIN 39"/>
    <property type="match status" value="1"/>
</dbReference>
<sequence length="158" mass="17599">MSHNAENIAKRIASVIADYGLTDKIFAVTLDNVAANTRAINQLNHVLSGYVGSLFLHQRCACHIINLIVKAGLEVFKPMLGAFRSAISFLNLSNQRIAAYKSYCIAVGERPRKFGLDMDVRWNSTYLMLKHLLPHKATFSVFITTQHPLVDGQPLLTD</sequence>
<accession>A0A8T0QXW2</accession>
<reference evidence="6" key="1">
    <citation type="submission" date="2020-05" db="EMBL/GenBank/DDBJ databases">
        <title>WGS assembly of Panicum virgatum.</title>
        <authorList>
            <person name="Lovell J.T."/>
            <person name="Jenkins J."/>
            <person name="Shu S."/>
            <person name="Juenger T.E."/>
            <person name="Schmutz J."/>
        </authorList>
    </citation>
    <scope>NUCLEOTIDE SEQUENCE</scope>
    <source>
        <strain evidence="6">AP13</strain>
    </source>
</reference>
<evidence type="ECO:0000313" key="6">
    <source>
        <dbReference type="EMBL" id="KAG2577890.1"/>
    </source>
</evidence>
<protein>
    <submittedName>
        <fullName evidence="6">Uncharacterized protein</fullName>
    </submittedName>
</protein>
<dbReference type="InterPro" id="IPR012337">
    <property type="entry name" value="RNaseH-like_sf"/>
</dbReference>
<name>A0A8T0QXW2_PANVG</name>
<keyword evidence="3" id="KW-0863">Zinc-finger</keyword>
<dbReference type="InterPro" id="IPR052035">
    <property type="entry name" value="ZnF_BED_domain_contain"/>
</dbReference>
<keyword evidence="2" id="KW-0479">Metal-binding</keyword>
<evidence type="ECO:0000313" key="7">
    <source>
        <dbReference type="Proteomes" id="UP000823388"/>
    </source>
</evidence>
<dbReference type="SUPFAM" id="SSF53098">
    <property type="entry name" value="Ribonuclease H-like"/>
    <property type="match status" value="1"/>
</dbReference>
<dbReference type="AlphaFoldDB" id="A0A8T0QXW2"/>
<keyword evidence="4" id="KW-0862">Zinc</keyword>
<evidence type="ECO:0000256" key="4">
    <source>
        <dbReference type="ARBA" id="ARBA00022833"/>
    </source>
</evidence>
<comment type="caution">
    <text evidence="6">The sequence shown here is derived from an EMBL/GenBank/DDBJ whole genome shotgun (WGS) entry which is preliminary data.</text>
</comment>
<evidence type="ECO:0000256" key="3">
    <source>
        <dbReference type="ARBA" id="ARBA00022771"/>
    </source>
</evidence>
<proteinExistence type="predicted"/>
<dbReference type="GO" id="GO:0008270">
    <property type="term" value="F:zinc ion binding"/>
    <property type="evidence" value="ECO:0007669"/>
    <property type="project" value="UniProtKB-KW"/>
</dbReference>
<evidence type="ECO:0000256" key="5">
    <source>
        <dbReference type="ARBA" id="ARBA00023242"/>
    </source>
</evidence>
<dbReference type="EMBL" id="CM029048">
    <property type="protein sequence ID" value="KAG2577890.1"/>
    <property type="molecule type" value="Genomic_DNA"/>
</dbReference>
<dbReference type="PANTHER" id="PTHR46481">
    <property type="entry name" value="ZINC FINGER BED DOMAIN-CONTAINING PROTEIN 4"/>
    <property type="match status" value="1"/>
</dbReference>
<keyword evidence="5" id="KW-0539">Nucleus</keyword>
<keyword evidence="7" id="KW-1185">Reference proteome</keyword>
<dbReference type="Proteomes" id="UP000823388">
    <property type="component" value="Chromosome 6N"/>
</dbReference>
<comment type="subcellular location">
    <subcellularLocation>
        <location evidence="1">Nucleus</location>
    </subcellularLocation>
</comment>
<evidence type="ECO:0000256" key="1">
    <source>
        <dbReference type="ARBA" id="ARBA00004123"/>
    </source>
</evidence>
<evidence type="ECO:0000256" key="2">
    <source>
        <dbReference type="ARBA" id="ARBA00022723"/>
    </source>
</evidence>
<dbReference type="GO" id="GO:0005634">
    <property type="term" value="C:nucleus"/>
    <property type="evidence" value="ECO:0007669"/>
    <property type="project" value="UniProtKB-SubCell"/>
</dbReference>